<gene>
    <name evidence="2" type="ORF">IRY55_05100</name>
</gene>
<feature type="transmembrane region" description="Helical" evidence="1">
    <location>
        <begin position="12"/>
        <end position="33"/>
    </location>
</feature>
<reference evidence="2" key="1">
    <citation type="submission" date="2020-11" db="EMBL/GenBank/DDBJ databases">
        <title>Multidrug resistant novel bacterium Savagea serpentis sp. nov., isolated from the scats of a vine snake (Ahaetulla nasuta).</title>
        <authorList>
            <person name="Venkata Ramana V."/>
            <person name="Vikas Patil S."/>
            <person name="Yogita Lugani V."/>
        </authorList>
    </citation>
    <scope>NUCLEOTIDE SEQUENCE</scope>
    <source>
        <strain evidence="2">SN6</strain>
    </source>
</reference>
<dbReference type="Proteomes" id="UP000622653">
    <property type="component" value="Unassembled WGS sequence"/>
</dbReference>
<comment type="caution">
    <text evidence="2">The sequence shown here is derived from an EMBL/GenBank/DDBJ whole genome shotgun (WGS) entry which is preliminary data.</text>
</comment>
<dbReference type="EMBL" id="JADKPV010000001">
    <property type="protein sequence ID" value="MBF4500736.1"/>
    <property type="molecule type" value="Genomic_DNA"/>
</dbReference>
<dbReference type="AlphaFoldDB" id="A0A8J7GBV0"/>
<accession>A0A8J7GBV0</accession>
<evidence type="ECO:0000313" key="3">
    <source>
        <dbReference type="Proteomes" id="UP000622653"/>
    </source>
</evidence>
<name>A0A8J7GBV0_9BACL</name>
<evidence type="ECO:0000256" key="1">
    <source>
        <dbReference type="SAM" id="Phobius"/>
    </source>
</evidence>
<evidence type="ECO:0000313" key="2">
    <source>
        <dbReference type="EMBL" id="MBF4500736.1"/>
    </source>
</evidence>
<dbReference type="RefSeq" id="WP_194562159.1">
    <property type="nucleotide sequence ID" value="NZ_JADKPV010000001.1"/>
</dbReference>
<keyword evidence="1" id="KW-0812">Transmembrane</keyword>
<keyword evidence="1" id="KW-1133">Transmembrane helix</keyword>
<organism evidence="2 3">
    <name type="scientific">Savagea serpentis</name>
    <dbReference type="NCBI Taxonomy" id="2785297"/>
    <lineage>
        <taxon>Bacteria</taxon>
        <taxon>Bacillati</taxon>
        <taxon>Bacillota</taxon>
        <taxon>Bacilli</taxon>
        <taxon>Bacillales</taxon>
        <taxon>Caryophanaceae</taxon>
        <taxon>Savagea</taxon>
    </lineage>
</organism>
<feature type="transmembrane region" description="Helical" evidence="1">
    <location>
        <begin position="39"/>
        <end position="58"/>
    </location>
</feature>
<sequence>MKRNQQKMGRVSQFIGMLSLMIAGILYFTPLPLEQKMDVWTFALPLGLVSFLFGNYYMKQASAHIQEEYGPFDIESLSELIFIPKTQWTREWLNVDADGRILFTIRVAGSTSSKGLRSFSDAAQRGLFVPVTYEIVDETGVVAAFRMSQNVKRAEVEIFDTEGELLGTYDERIMDSLLKKQGQLICREEVLAEVKEKSAAGDIDLRKPDGTFIAQHRYGRFKYAMKPAFEAYSEVYYVTLNEALTAEEKWCTIALFSSFYIRSAK</sequence>
<keyword evidence="1" id="KW-0472">Membrane</keyword>
<protein>
    <submittedName>
        <fullName evidence="2">Uncharacterized protein</fullName>
    </submittedName>
</protein>
<proteinExistence type="predicted"/>
<keyword evidence="3" id="KW-1185">Reference proteome</keyword>